<name>A0A0A9EVH4_ARUDO</name>
<reference evidence="1" key="1">
    <citation type="submission" date="2014-09" db="EMBL/GenBank/DDBJ databases">
        <authorList>
            <person name="Magalhaes I.L.F."/>
            <person name="Oliveira U."/>
            <person name="Santos F.R."/>
            <person name="Vidigal T.H.D.A."/>
            <person name="Brescovit A.D."/>
            <person name="Santos A.J."/>
        </authorList>
    </citation>
    <scope>NUCLEOTIDE SEQUENCE</scope>
    <source>
        <tissue evidence="1">Shoot tissue taken approximately 20 cm above the soil surface</tissue>
    </source>
</reference>
<protein>
    <submittedName>
        <fullName evidence="1">Uncharacterized protein</fullName>
    </submittedName>
</protein>
<accession>A0A0A9EVH4</accession>
<dbReference type="EMBL" id="GBRH01193829">
    <property type="protein sequence ID" value="JAE04067.1"/>
    <property type="molecule type" value="Transcribed_RNA"/>
</dbReference>
<reference evidence="1" key="2">
    <citation type="journal article" date="2015" name="Data Brief">
        <title>Shoot transcriptome of the giant reed, Arundo donax.</title>
        <authorList>
            <person name="Barrero R.A."/>
            <person name="Guerrero F.D."/>
            <person name="Moolhuijzen P."/>
            <person name="Goolsby J.A."/>
            <person name="Tidwell J."/>
            <person name="Bellgard S.E."/>
            <person name="Bellgard M.I."/>
        </authorList>
    </citation>
    <scope>NUCLEOTIDE SEQUENCE</scope>
    <source>
        <tissue evidence="1">Shoot tissue taken approximately 20 cm above the soil surface</tissue>
    </source>
</reference>
<evidence type="ECO:0000313" key="1">
    <source>
        <dbReference type="EMBL" id="JAE04067.1"/>
    </source>
</evidence>
<sequence length="36" mass="3830">MSITTAATGHVKPETAALMWGTYSCTLREMNSSGPE</sequence>
<proteinExistence type="predicted"/>
<dbReference type="AlphaFoldDB" id="A0A0A9EVH4"/>
<organism evidence="1">
    <name type="scientific">Arundo donax</name>
    <name type="common">Giant reed</name>
    <name type="synonym">Donax arundinaceus</name>
    <dbReference type="NCBI Taxonomy" id="35708"/>
    <lineage>
        <taxon>Eukaryota</taxon>
        <taxon>Viridiplantae</taxon>
        <taxon>Streptophyta</taxon>
        <taxon>Embryophyta</taxon>
        <taxon>Tracheophyta</taxon>
        <taxon>Spermatophyta</taxon>
        <taxon>Magnoliopsida</taxon>
        <taxon>Liliopsida</taxon>
        <taxon>Poales</taxon>
        <taxon>Poaceae</taxon>
        <taxon>PACMAD clade</taxon>
        <taxon>Arundinoideae</taxon>
        <taxon>Arundineae</taxon>
        <taxon>Arundo</taxon>
    </lineage>
</organism>